<keyword evidence="2" id="KW-1185">Reference proteome</keyword>
<comment type="caution">
    <text evidence="1">The sequence shown here is derived from an EMBL/GenBank/DDBJ whole genome shotgun (WGS) entry which is preliminary data.</text>
</comment>
<evidence type="ECO:0000313" key="1">
    <source>
        <dbReference type="EMBL" id="KAJ1179172.1"/>
    </source>
</evidence>
<evidence type="ECO:0000313" key="2">
    <source>
        <dbReference type="Proteomes" id="UP001066276"/>
    </source>
</evidence>
<sequence length="124" mass="14343">MEPYSPSIPTWKLPVTALRDATYRDALRGHINTLFEINEGTASDVGTEWDGFKVVLRDHAIKTNYGAMLLLRRELQDLETKLRYYEQLLPMDSAAAKPLANICIDHKQALNRFTQLNYRDYQAR</sequence>
<gene>
    <name evidence="1" type="ORF">NDU88_004408</name>
</gene>
<reference evidence="1" key="1">
    <citation type="journal article" date="2022" name="bioRxiv">
        <title>Sequencing and chromosome-scale assembly of the giantPleurodeles waltlgenome.</title>
        <authorList>
            <person name="Brown T."/>
            <person name="Elewa A."/>
            <person name="Iarovenko S."/>
            <person name="Subramanian E."/>
            <person name="Araus A.J."/>
            <person name="Petzold A."/>
            <person name="Susuki M."/>
            <person name="Suzuki K.-i.T."/>
            <person name="Hayashi T."/>
            <person name="Toyoda A."/>
            <person name="Oliveira C."/>
            <person name="Osipova E."/>
            <person name="Leigh N.D."/>
            <person name="Simon A."/>
            <person name="Yun M.H."/>
        </authorList>
    </citation>
    <scope>NUCLEOTIDE SEQUENCE</scope>
    <source>
        <strain evidence="1">20211129_DDA</strain>
        <tissue evidence="1">Liver</tissue>
    </source>
</reference>
<dbReference type="EMBL" id="JANPWB010000006">
    <property type="protein sequence ID" value="KAJ1179172.1"/>
    <property type="molecule type" value="Genomic_DNA"/>
</dbReference>
<protein>
    <submittedName>
        <fullName evidence="1">Uncharacterized protein</fullName>
    </submittedName>
</protein>
<dbReference type="Proteomes" id="UP001066276">
    <property type="component" value="Chromosome 3_2"/>
</dbReference>
<name>A0AAV7TR89_PLEWA</name>
<accession>A0AAV7TR89</accession>
<proteinExistence type="predicted"/>
<organism evidence="1 2">
    <name type="scientific">Pleurodeles waltl</name>
    <name type="common">Iberian ribbed newt</name>
    <dbReference type="NCBI Taxonomy" id="8319"/>
    <lineage>
        <taxon>Eukaryota</taxon>
        <taxon>Metazoa</taxon>
        <taxon>Chordata</taxon>
        <taxon>Craniata</taxon>
        <taxon>Vertebrata</taxon>
        <taxon>Euteleostomi</taxon>
        <taxon>Amphibia</taxon>
        <taxon>Batrachia</taxon>
        <taxon>Caudata</taxon>
        <taxon>Salamandroidea</taxon>
        <taxon>Salamandridae</taxon>
        <taxon>Pleurodelinae</taxon>
        <taxon>Pleurodeles</taxon>
    </lineage>
</organism>
<dbReference type="AlphaFoldDB" id="A0AAV7TR89"/>